<protein>
    <submittedName>
        <fullName evidence="1">Uncharacterized protein</fullName>
    </submittedName>
</protein>
<proteinExistence type="predicted"/>
<organism evidence="1">
    <name type="scientific">bioreactor metagenome</name>
    <dbReference type="NCBI Taxonomy" id="1076179"/>
    <lineage>
        <taxon>unclassified sequences</taxon>
        <taxon>metagenomes</taxon>
        <taxon>ecological metagenomes</taxon>
    </lineage>
</organism>
<accession>A0A645E938</accession>
<sequence length="139" mass="15228">MLDPLELNYLAIGKKTIISPSPTFSYPDSYLSGEAVPSIAVYPVKNTQRICAQLAVFTVQGNSREALDKEFGGRLVQNGWLEAIAITNEVRQDALRFIKQNGISHFSLFPDLDGLAAYLNNTLTQSQSTMTFPNPSGSD</sequence>
<name>A0A645E938_9ZZZZ</name>
<dbReference type="EMBL" id="VSSQ01044306">
    <property type="protein sequence ID" value="MPM98116.1"/>
    <property type="molecule type" value="Genomic_DNA"/>
</dbReference>
<dbReference type="AlphaFoldDB" id="A0A645E938"/>
<comment type="caution">
    <text evidence="1">The sequence shown here is derived from an EMBL/GenBank/DDBJ whole genome shotgun (WGS) entry which is preliminary data.</text>
</comment>
<reference evidence="1" key="1">
    <citation type="submission" date="2019-08" db="EMBL/GenBank/DDBJ databases">
        <authorList>
            <person name="Kucharzyk K."/>
            <person name="Murdoch R.W."/>
            <person name="Higgins S."/>
            <person name="Loffler F."/>
        </authorList>
    </citation>
    <scope>NUCLEOTIDE SEQUENCE</scope>
</reference>
<evidence type="ECO:0000313" key="1">
    <source>
        <dbReference type="EMBL" id="MPM98116.1"/>
    </source>
</evidence>
<gene>
    <name evidence="1" type="ORF">SDC9_145297</name>
</gene>